<dbReference type="EMBL" id="LN483072">
    <property type="protein sequence ID" value="CEA09428.1"/>
    <property type="molecule type" value="Genomic_DNA"/>
</dbReference>
<evidence type="ECO:0000256" key="2">
    <source>
        <dbReference type="SAM" id="Phobius"/>
    </source>
</evidence>
<evidence type="ECO:0000256" key="1">
    <source>
        <dbReference type="SAM" id="MobiDB-lite"/>
    </source>
</evidence>
<dbReference type="PATRIC" id="fig|1461584.3.peg.2771"/>
<proteinExistence type="predicted"/>
<name>A0A078MQC7_9MICC</name>
<evidence type="ECO:0000313" key="3">
    <source>
        <dbReference type="EMBL" id="CEA09428.1"/>
    </source>
</evidence>
<feature type="region of interest" description="Disordered" evidence="1">
    <location>
        <begin position="55"/>
        <end position="77"/>
    </location>
</feature>
<organism evidence="3">
    <name type="scientific">Arthrobacter saudimassiliensis</name>
    <dbReference type="NCBI Taxonomy" id="1461584"/>
    <lineage>
        <taxon>Bacteria</taxon>
        <taxon>Bacillati</taxon>
        <taxon>Actinomycetota</taxon>
        <taxon>Actinomycetes</taxon>
        <taxon>Micrococcales</taxon>
        <taxon>Micrococcaceae</taxon>
        <taxon>Arthrobacter</taxon>
    </lineage>
</organism>
<dbReference type="AlphaFoldDB" id="A0A078MQC7"/>
<feature type="transmembrane region" description="Helical" evidence="2">
    <location>
        <begin position="12"/>
        <end position="29"/>
    </location>
</feature>
<accession>A0A078MQC7</accession>
<keyword evidence="2" id="KW-1133">Transmembrane helix</keyword>
<reference evidence="3" key="1">
    <citation type="submission" date="2014-07" db="EMBL/GenBank/DDBJ databases">
        <authorList>
            <person name="Urmite Genomes Urmite Genomes"/>
        </authorList>
    </citation>
    <scope>NUCLEOTIDE SEQUENCE</scope>
    <source>
        <strain evidence="3">11W110_air</strain>
    </source>
</reference>
<sequence length="77" mass="8260">MRERLRRAFTFGWPQYVILLSQAAVLLAFNDLTPPRIALAGVLVAMAAVGAVVSRSGAPQGASPPEDAENREDREAP</sequence>
<keyword evidence="2" id="KW-0472">Membrane</keyword>
<protein>
    <submittedName>
        <fullName evidence="3">Uncharacterized protein</fullName>
    </submittedName>
</protein>
<gene>
    <name evidence="3" type="ORF">BN1051_02798</name>
</gene>
<keyword evidence="2" id="KW-0812">Transmembrane</keyword>
<feature type="transmembrane region" description="Helical" evidence="2">
    <location>
        <begin position="35"/>
        <end position="53"/>
    </location>
</feature>